<accession>A0ABU7MAL6</accession>
<evidence type="ECO:0000313" key="2">
    <source>
        <dbReference type="Proteomes" id="UP001347146"/>
    </source>
</evidence>
<evidence type="ECO:0000313" key="1">
    <source>
        <dbReference type="EMBL" id="MEE3850149.1"/>
    </source>
</evidence>
<dbReference type="EMBL" id="JAZDUF010000002">
    <property type="protein sequence ID" value="MEE3850149.1"/>
    <property type="molecule type" value="Genomic_DNA"/>
</dbReference>
<dbReference type="InterPro" id="IPR011200">
    <property type="entry name" value="UCP012608"/>
</dbReference>
<organism evidence="1 2">
    <name type="scientific">Gordonia sesuvii</name>
    <dbReference type="NCBI Taxonomy" id="3116777"/>
    <lineage>
        <taxon>Bacteria</taxon>
        <taxon>Bacillati</taxon>
        <taxon>Actinomycetota</taxon>
        <taxon>Actinomycetes</taxon>
        <taxon>Mycobacteriales</taxon>
        <taxon>Gordoniaceae</taxon>
        <taxon>Gordonia</taxon>
    </lineage>
</organism>
<comment type="caution">
    <text evidence="1">The sequence shown here is derived from an EMBL/GenBank/DDBJ whole genome shotgun (WGS) entry which is preliminary data.</text>
</comment>
<keyword evidence="2" id="KW-1185">Reference proteome</keyword>
<gene>
    <name evidence="1" type="ORF">VZC37_07375</name>
</gene>
<sequence>MDAERRLLMQARRSESDRLRRYGAEVTESSPISARIADALSESDEALRVIRSVPAGHRDPALVLAVLHHLALTGRAADLAAAIDIGDPDAAAAAAVRIVIRQADAVVATAAHRALLTMRTAVCAVLYPVLAEAAHRMGADDIGVIDVNPGVGLNLHTDRVAITYSTGESLGNSASRVRIDCRVVGQNALPTRTLPRVVARVGIGKDIVDMADPDEVLWLRACVPPDQDEPADQLDAAVAVAAAEPPVVLRGDVLDVVDDAIDEVPVAALPIVTTTWALSDLALESRLRWLQRLTDIAARRPIAWVSVEGVGVAPSIPTMGDRRASGHSIIGLTMLGSSDLRSQAVGRCWTRGRVMSWLG</sequence>
<name>A0ABU7MAL6_9ACTN</name>
<dbReference type="RefSeq" id="WP_330431830.1">
    <property type="nucleotide sequence ID" value="NZ_JAZDUF010000002.1"/>
</dbReference>
<reference evidence="1 2" key="1">
    <citation type="submission" date="2024-01" db="EMBL/GenBank/DDBJ databases">
        <title>Draft genome sequence of Gordonia sp. LSe1-13.</title>
        <authorList>
            <person name="Suphannarot A."/>
            <person name="Mingma R."/>
        </authorList>
    </citation>
    <scope>NUCLEOTIDE SEQUENCE [LARGE SCALE GENOMIC DNA]</scope>
    <source>
        <strain evidence="1 2">LSe1-13</strain>
    </source>
</reference>
<proteinExistence type="predicted"/>
<protein>
    <submittedName>
        <fullName evidence="1">DUF2332 domain-containing protein</fullName>
    </submittedName>
</protein>
<dbReference type="Pfam" id="PF10094">
    <property type="entry name" value="DUF2332"/>
    <property type="match status" value="1"/>
</dbReference>
<dbReference type="Proteomes" id="UP001347146">
    <property type="component" value="Unassembled WGS sequence"/>
</dbReference>